<keyword evidence="3" id="KW-1185">Reference proteome</keyword>
<comment type="caution">
    <text evidence="2">The sequence shown here is derived from an EMBL/GenBank/DDBJ whole genome shotgun (WGS) entry which is preliminary data.</text>
</comment>
<dbReference type="InterPro" id="IPR019719">
    <property type="entry name" value="DUF2599"/>
</dbReference>
<dbReference type="Pfam" id="PF10783">
    <property type="entry name" value="DUF2599"/>
    <property type="match status" value="1"/>
</dbReference>
<protein>
    <recommendedName>
        <fullName evidence="4">DUF2599 domain-containing protein</fullName>
    </recommendedName>
</protein>
<feature type="region of interest" description="Disordered" evidence="1">
    <location>
        <begin position="1"/>
        <end position="21"/>
    </location>
</feature>
<organism evidence="2 3">
    <name type="scientific">Cellulomonas oligotrophica</name>
    <dbReference type="NCBI Taxonomy" id="931536"/>
    <lineage>
        <taxon>Bacteria</taxon>
        <taxon>Bacillati</taxon>
        <taxon>Actinomycetota</taxon>
        <taxon>Actinomycetes</taxon>
        <taxon>Micrococcales</taxon>
        <taxon>Cellulomonadaceae</taxon>
        <taxon>Cellulomonas</taxon>
    </lineage>
</organism>
<dbReference type="Proteomes" id="UP000618382">
    <property type="component" value="Unassembled WGS sequence"/>
</dbReference>
<proteinExistence type="predicted"/>
<feature type="compositionally biased region" description="Low complexity" evidence="1">
    <location>
        <begin position="56"/>
        <end position="75"/>
    </location>
</feature>
<dbReference type="EMBL" id="BONN01000001">
    <property type="protein sequence ID" value="GIG31149.1"/>
    <property type="molecule type" value="Genomic_DNA"/>
</dbReference>
<reference evidence="2 3" key="1">
    <citation type="submission" date="2021-01" db="EMBL/GenBank/DDBJ databases">
        <title>Whole genome shotgun sequence of Cellulomonas oligotrophica NBRC 109435.</title>
        <authorList>
            <person name="Komaki H."/>
            <person name="Tamura T."/>
        </authorList>
    </citation>
    <scope>NUCLEOTIDE SEQUENCE [LARGE SCALE GENOMIC DNA]</scope>
    <source>
        <strain evidence="2 3">NBRC 109435</strain>
    </source>
</reference>
<evidence type="ECO:0000313" key="2">
    <source>
        <dbReference type="EMBL" id="GIG31149.1"/>
    </source>
</evidence>
<gene>
    <name evidence="2" type="ORF">Col01nite_03080</name>
</gene>
<feature type="region of interest" description="Disordered" evidence="1">
    <location>
        <begin position="43"/>
        <end position="77"/>
    </location>
</feature>
<name>A0ABQ4D605_9CELL</name>
<evidence type="ECO:0008006" key="4">
    <source>
        <dbReference type="Google" id="ProtNLM"/>
    </source>
</evidence>
<sequence>MLRHAVATVGPVPARRTSPPARRGTWLAAALGVVVVAAGCTSPATRPVASPPASSPAPSGATSAPHQDAPAPDAAAVEERGVALAPRGGPTLALLAGDAPGVAVRDDGALDVTLAATTAGTPTAWLAAPAGTALHVLADGTVAVRDEAGVTLAAVGAARGTAGAPRWTADASTGLALLTAPAGTGTEGAATAAPVTVVVGGAAVDSATWGENEGGRSLAVDPAAWARSGGIAAQEAVATQLAAAEPEAASASMRDQLGCHALGAPEKETWNLEPWRPEVDGLTMLATRCNPTATDAG</sequence>
<accession>A0ABQ4D605</accession>
<evidence type="ECO:0000313" key="3">
    <source>
        <dbReference type="Proteomes" id="UP000618382"/>
    </source>
</evidence>
<evidence type="ECO:0000256" key="1">
    <source>
        <dbReference type="SAM" id="MobiDB-lite"/>
    </source>
</evidence>